<sequence length="62" mass="7056">MHFDFPHTRHARCAPPISLPAINQVTITVLSGGTLSSSLRYEREKESAREMNKYSQITLVLR</sequence>
<comment type="caution">
    <text evidence="1">The sequence shown here is derived from an EMBL/GenBank/DDBJ whole genome shotgun (WGS) entry which is preliminary data.</text>
</comment>
<protein>
    <submittedName>
        <fullName evidence="1">Uncharacterized protein</fullName>
    </submittedName>
</protein>
<name>A0AAW2FYP5_9HYME</name>
<organism evidence="1 2">
    <name type="scientific">Cardiocondyla obscurior</name>
    <dbReference type="NCBI Taxonomy" id="286306"/>
    <lineage>
        <taxon>Eukaryota</taxon>
        <taxon>Metazoa</taxon>
        <taxon>Ecdysozoa</taxon>
        <taxon>Arthropoda</taxon>
        <taxon>Hexapoda</taxon>
        <taxon>Insecta</taxon>
        <taxon>Pterygota</taxon>
        <taxon>Neoptera</taxon>
        <taxon>Endopterygota</taxon>
        <taxon>Hymenoptera</taxon>
        <taxon>Apocrita</taxon>
        <taxon>Aculeata</taxon>
        <taxon>Formicoidea</taxon>
        <taxon>Formicidae</taxon>
        <taxon>Myrmicinae</taxon>
        <taxon>Cardiocondyla</taxon>
    </lineage>
</organism>
<gene>
    <name evidence="1" type="ORF">PUN28_007943</name>
</gene>
<dbReference type="EMBL" id="JADYXP020000007">
    <property type="protein sequence ID" value="KAL0119864.1"/>
    <property type="molecule type" value="Genomic_DNA"/>
</dbReference>
<evidence type="ECO:0000313" key="2">
    <source>
        <dbReference type="Proteomes" id="UP001430953"/>
    </source>
</evidence>
<reference evidence="1 2" key="1">
    <citation type="submission" date="2023-03" db="EMBL/GenBank/DDBJ databases">
        <title>High recombination rates correlate with genetic variation in Cardiocondyla obscurior ants.</title>
        <authorList>
            <person name="Errbii M."/>
        </authorList>
    </citation>
    <scope>NUCLEOTIDE SEQUENCE [LARGE SCALE GENOMIC DNA]</scope>
    <source>
        <strain evidence="1">Alpha-2009</strain>
        <tissue evidence="1">Whole body</tissue>
    </source>
</reference>
<keyword evidence="2" id="KW-1185">Reference proteome</keyword>
<dbReference type="AlphaFoldDB" id="A0AAW2FYP5"/>
<dbReference type="Proteomes" id="UP001430953">
    <property type="component" value="Unassembled WGS sequence"/>
</dbReference>
<proteinExistence type="predicted"/>
<evidence type="ECO:0000313" key="1">
    <source>
        <dbReference type="EMBL" id="KAL0119864.1"/>
    </source>
</evidence>
<accession>A0AAW2FYP5</accession>